<feature type="transmembrane region" description="Helical" evidence="1">
    <location>
        <begin position="89"/>
        <end position="105"/>
    </location>
</feature>
<dbReference type="Proteomes" id="UP000069015">
    <property type="component" value="Chromosome 2"/>
</dbReference>
<protein>
    <recommendedName>
        <fullName evidence="4">DUF2306 domain-containing protein</fullName>
    </recommendedName>
</protein>
<accession>A0A0U2Y7E0</accession>
<feature type="transmembrane region" description="Helical" evidence="1">
    <location>
        <begin position="150"/>
        <end position="172"/>
    </location>
</feature>
<dbReference type="RefSeq" id="WP_058798889.1">
    <property type="nucleotide sequence ID" value="NZ_CP013612.1"/>
</dbReference>
<dbReference type="EMBL" id="CP013612">
    <property type="protein sequence ID" value="ALU46050.1"/>
    <property type="molecule type" value="Genomic_DNA"/>
</dbReference>
<evidence type="ECO:0008006" key="4">
    <source>
        <dbReference type="Google" id="ProtNLM"/>
    </source>
</evidence>
<feature type="transmembrane region" description="Helical" evidence="1">
    <location>
        <begin position="184"/>
        <end position="203"/>
    </location>
</feature>
<keyword evidence="1" id="KW-0812">Transmembrane</keyword>
<keyword evidence="1" id="KW-0472">Membrane</keyword>
<evidence type="ECO:0000313" key="2">
    <source>
        <dbReference type="EMBL" id="ALU46050.1"/>
    </source>
</evidence>
<evidence type="ECO:0000256" key="1">
    <source>
        <dbReference type="SAM" id="Phobius"/>
    </source>
</evidence>
<dbReference type="AlphaFoldDB" id="A0A0U2Y7E0"/>
<sequence>MQYLHQFSLVIHIIVGSCALLLFWVPILAKKGGKMHNLSGKAYAYSMQIVSLTGILCCALVLTDPISVYTKAYFQAPNQADFINSARERASFLLMLSFLVLASVMHGMRVLKDKASRLTVKRPDMLFNYFALCASALYVAYLGAQSGQVLYLAFSIISMSVAIKMMRYTFALTIKPRQWIIEHLSAMIGSGIGVYTAFSAVGGRYLLVEVLGEQAMLLAWLAPSALGTLGLIVAKRKYQQRYQVVVKDNLARQAATS</sequence>
<feature type="transmembrane region" description="Helical" evidence="1">
    <location>
        <begin position="215"/>
        <end position="234"/>
    </location>
</feature>
<evidence type="ECO:0000313" key="3">
    <source>
        <dbReference type="Proteomes" id="UP000069015"/>
    </source>
</evidence>
<dbReference type="KEGG" id="prr:AT705_24370"/>
<feature type="transmembrane region" description="Helical" evidence="1">
    <location>
        <begin position="6"/>
        <end position="29"/>
    </location>
</feature>
<feature type="transmembrane region" description="Helical" evidence="1">
    <location>
        <begin position="49"/>
        <end position="69"/>
    </location>
</feature>
<name>A0A0U2Y7E0_9GAMM</name>
<organism evidence="2 3">
    <name type="scientific">Pseudoalteromonas rubra</name>
    <dbReference type="NCBI Taxonomy" id="43658"/>
    <lineage>
        <taxon>Bacteria</taxon>
        <taxon>Pseudomonadati</taxon>
        <taxon>Pseudomonadota</taxon>
        <taxon>Gammaproteobacteria</taxon>
        <taxon>Alteromonadales</taxon>
        <taxon>Pseudoalteromonadaceae</taxon>
        <taxon>Pseudoalteromonas</taxon>
    </lineage>
</organism>
<gene>
    <name evidence="2" type="ORF">AT705_24370</name>
</gene>
<proteinExistence type="predicted"/>
<reference evidence="2 3" key="1">
    <citation type="submission" date="2015-12" db="EMBL/GenBank/DDBJ databases">
        <title>Complete genome sequence of Pseudoalteromonas rubra SCSIO 6842, harboring a conjugative plasmid.</title>
        <authorList>
            <person name="Li B."/>
            <person name="Wang X."/>
        </authorList>
    </citation>
    <scope>NUCLEOTIDE SEQUENCE [LARGE SCALE GENOMIC DNA]</scope>
    <source>
        <strain evidence="2 3">SCSIO 6842</strain>
    </source>
</reference>
<feature type="transmembrane region" description="Helical" evidence="1">
    <location>
        <begin position="126"/>
        <end position="144"/>
    </location>
</feature>
<keyword evidence="1" id="KW-1133">Transmembrane helix</keyword>